<evidence type="ECO:0000256" key="1">
    <source>
        <dbReference type="SAM" id="SignalP"/>
    </source>
</evidence>
<evidence type="ECO:0000313" key="2">
    <source>
        <dbReference type="EMBL" id="KHN96206.1"/>
    </source>
</evidence>
<gene>
    <name evidence="2" type="ORF">MAM_06054</name>
</gene>
<dbReference type="Proteomes" id="UP000030816">
    <property type="component" value="Unassembled WGS sequence"/>
</dbReference>
<dbReference type="EMBL" id="AZHE01000017">
    <property type="protein sequence ID" value="KHN96206.1"/>
    <property type="molecule type" value="Genomic_DNA"/>
</dbReference>
<feature type="signal peptide" evidence="1">
    <location>
        <begin position="1"/>
        <end position="16"/>
    </location>
</feature>
<dbReference type="RefSeq" id="XP_040677272.1">
    <property type="nucleotide sequence ID" value="XM_040824852.1"/>
</dbReference>
<name>A0A0B2WJK1_METAS</name>
<proteinExistence type="predicted"/>
<keyword evidence="1" id="KW-0732">Signal</keyword>
<reference evidence="2 3" key="1">
    <citation type="journal article" date="2014" name="Proc. Natl. Acad. Sci. U.S.A.">
        <title>Trajectory and genomic determinants of fungal-pathogen speciation and host adaptation.</title>
        <authorList>
            <person name="Hu X."/>
            <person name="Xiao G."/>
            <person name="Zheng P."/>
            <person name="Shang Y."/>
            <person name="Su Y."/>
            <person name="Zhang X."/>
            <person name="Liu X."/>
            <person name="Zhan S."/>
            <person name="St Leger R.J."/>
            <person name="Wang C."/>
        </authorList>
    </citation>
    <scope>NUCLEOTIDE SEQUENCE [LARGE SCALE GENOMIC DNA]</scope>
    <source>
        <strain evidence="2 3">ARSEF 1941</strain>
    </source>
</reference>
<dbReference type="OrthoDB" id="4940945at2759"/>
<accession>A0A0B2WJK1</accession>
<dbReference type="GeneID" id="63740509"/>
<evidence type="ECO:0000313" key="3">
    <source>
        <dbReference type="Proteomes" id="UP000030816"/>
    </source>
</evidence>
<comment type="caution">
    <text evidence="2">The sequence shown here is derived from an EMBL/GenBank/DDBJ whole genome shotgun (WGS) entry which is preliminary data.</text>
</comment>
<feature type="chain" id="PRO_5002096637" evidence="1">
    <location>
        <begin position="17"/>
        <end position="87"/>
    </location>
</feature>
<sequence>MKSALLLGLFTGSILAATTGEGIKPANVDTSADIGLPKYSLSLAAGGSQQAWCGGFTAFACAMTCGRLHYPCYQCLPAECKCLKSGC</sequence>
<organism evidence="2 3">
    <name type="scientific">Metarhizium album (strain ARSEF 1941)</name>
    <dbReference type="NCBI Taxonomy" id="1081103"/>
    <lineage>
        <taxon>Eukaryota</taxon>
        <taxon>Fungi</taxon>
        <taxon>Dikarya</taxon>
        <taxon>Ascomycota</taxon>
        <taxon>Pezizomycotina</taxon>
        <taxon>Sordariomycetes</taxon>
        <taxon>Hypocreomycetidae</taxon>
        <taxon>Hypocreales</taxon>
        <taxon>Clavicipitaceae</taxon>
        <taxon>Metarhizium</taxon>
    </lineage>
</organism>
<protein>
    <submittedName>
        <fullName evidence="2">Uncharacterized protein</fullName>
    </submittedName>
</protein>
<dbReference type="AlphaFoldDB" id="A0A0B2WJK1"/>
<keyword evidence="3" id="KW-1185">Reference proteome</keyword>
<dbReference type="HOGENOM" id="CLU_2483828_0_0_1"/>